<dbReference type="AlphaFoldDB" id="A0A218Z0G0"/>
<keyword evidence="3" id="KW-1185">Reference proteome</keyword>
<accession>A0A218Z0G0</accession>
<evidence type="ECO:0000256" key="1">
    <source>
        <dbReference type="SAM" id="MobiDB-lite"/>
    </source>
</evidence>
<dbReference type="Proteomes" id="UP000242519">
    <property type="component" value="Unassembled WGS sequence"/>
</dbReference>
<evidence type="ECO:0000313" key="2">
    <source>
        <dbReference type="EMBL" id="OWP00785.1"/>
    </source>
</evidence>
<protein>
    <submittedName>
        <fullName evidence="2">Uncharacterized protein</fullName>
    </submittedName>
</protein>
<evidence type="ECO:0000313" key="3">
    <source>
        <dbReference type="Proteomes" id="UP000242519"/>
    </source>
</evidence>
<name>A0A218Z0G0_9HELO</name>
<proteinExistence type="predicted"/>
<sequence length="126" mass="13653">MSHASRDAGTSNEGLPNPPGKRKSFVGSRLDFTIDEGQSAMRNRWQGLSQNPTRVESSRVSTSRSADTVRGLPPPSKSDMARRHTHTTLRPQPLHVDTSQNTESPPASFCPSEPSCATDPMAIPDV</sequence>
<dbReference type="EMBL" id="MZNU01000308">
    <property type="protein sequence ID" value="OWP00785.1"/>
    <property type="molecule type" value="Genomic_DNA"/>
</dbReference>
<feature type="compositionally biased region" description="Low complexity" evidence="1">
    <location>
        <begin position="53"/>
        <end position="70"/>
    </location>
</feature>
<comment type="caution">
    <text evidence="2">The sequence shown here is derived from an EMBL/GenBank/DDBJ whole genome shotgun (WGS) entry which is preliminary data.</text>
</comment>
<gene>
    <name evidence="2" type="ORF">B2J93_8476</name>
</gene>
<feature type="region of interest" description="Disordered" evidence="1">
    <location>
        <begin position="1"/>
        <end position="126"/>
    </location>
</feature>
<dbReference type="InParanoid" id="A0A218Z0G0"/>
<reference evidence="2 3" key="1">
    <citation type="submission" date="2017-04" db="EMBL/GenBank/DDBJ databases">
        <title>Draft genome sequence of Marssonina coronaria NL1: causal agent of apple blotch.</title>
        <authorList>
            <person name="Cheng Q."/>
        </authorList>
    </citation>
    <scope>NUCLEOTIDE SEQUENCE [LARGE SCALE GENOMIC DNA]</scope>
    <source>
        <strain evidence="2 3">NL1</strain>
    </source>
</reference>
<organism evidence="2 3">
    <name type="scientific">Diplocarpon coronariae</name>
    <dbReference type="NCBI Taxonomy" id="2795749"/>
    <lineage>
        <taxon>Eukaryota</taxon>
        <taxon>Fungi</taxon>
        <taxon>Dikarya</taxon>
        <taxon>Ascomycota</taxon>
        <taxon>Pezizomycotina</taxon>
        <taxon>Leotiomycetes</taxon>
        <taxon>Helotiales</taxon>
        <taxon>Drepanopezizaceae</taxon>
        <taxon>Diplocarpon</taxon>
    </lineage>
</organism>